<evidence type="ECO:0000313" key="3">
    <source>
        <dbReference type="Proteomes" id="UP000075288"/>
    </source>
</evidence>
<dbReference type="EMBL" id="LQYI01000070">
    <property type="protein sequence ID" value="KYC67513.1"/>
    <property type="molecule type" value="Genomic_DNA"/>
</dbReference>
<evidence type="ECO:0000313" key="2">
    <source>
        <dbReference type="EMBL" id="KYC67513.1"/>
    </source>
</evidence>
<organism evidence="1 3">
    <name type="scientific">Heyndrickxia coagulans</name>
    <name type="common">Weizmannia coagulans</name>
    <dbReference type="NCBI Taxonomy" id="1398"/>
    <lineage>
        <taxon>Bacteria</taxon>
        <taxon>Bacillati</taxon>
        <taxon>Bacillota</taxon>
        <taxon>Bacilli</taxon>
        <taxon>Bacillales</taxon>
        <taxon>Bacillaceae</taxon>
        <taxon>Heyndrickxia</taxon>
    </lineage>
</organism>
<dbReference type="AlphaFoldDB" id="A0A150KBM1"/>
<protein>
    <submittedName>
        <fullName evidence="1">Uncharacterized protein</fullName>
    </submittedName>
</protein>
<dbReference type="PATRIC" id="fig|1398.25.peg.3547"/>
<dbReference type="Proteomes" id="UP000075304">
    <property type="component" value="Unassembled WGS sequence"/>
</dbReference>
<accession>A0A150KBM1</accession>
<comment type="caution">
    <text evidence="1">The sequence shown here is derived from an EMBL/GenBank/DDBJ whole genome shotgun (WGS) entry which is preliminary data.</text>
</comment>
<proteinExistence type="predicted"/>
<dbReference type="Proteomes" id="UP000075288">
    <property type="component" value="Unassembled WGS sequence"/>
</dbReference>
<gene>
    <name evidence="1" type="ORF">B4098_2289</name>
    <name evidence="2" type="ORF">B4099_2391</name>
</gene>
<dbReference type="EMBL" id="LQYG01000003">
    <property type="protein sequence ID" value="KYC66952.1"/>
    <property type="molecule type" value="Genomic_DNA"/>
</dbReference>
<reference evidence="3 4" key="1">
    <citation type="submission" date="2016-01" db="EMBL/GenBank/DDBJ databases">
        <title>Genome Sequences of Twelve Sporeforming Bacillus Species Isolated from Foods.</title>
        <authorList>
            <person name="Berendsen E.M."/>
            <person name="Wells-Bennik M.H."/>
            <person name="Krawcyk A.O."/>
            <person name="De Jong A."/>
            <person name="Holsappel S."/>
            <person name="Eijlander R.T."/>
            <person name="Kuipers O.P."/>
        </authorList>
    </citation>
    <scope>NUCLEOTIDE SEQUENCE [LARGE SCALE GENOMIC DNA]</scope>
    <source>
        <strain evidence="1 3">B4098</strain>
        <strain evidence="2 4">B4099</strain>
    </source>
</reference>
<name>A0A150KBM1_HEYCO</name>
<sequence length="58" mass="6768">MEKFGSRPFCHKQFRPGHVRAIYQVKRQRNVGSCLKGNDEGGYPIIFKVNEYKGIRLI</sequence>
<evidence type="ECO:0000313" key="1">
    <source>
        <dbReference type="EMBL" id="KYC66952.1"/>
    </source>
</evidence>
<evidence type="ECO:0000313" key="4">
    <source>
        <dbReference type="Proteomes" id="UP000075304"/>
    </source>
</evidence>